<proteinExistence type="predicted"/>
<keyword evidence="1" id="KW-0812">Transmembrane</keyword>
<sequence length="184" mass="19597">MSDNSEKLKKLLDGELGPDALEEDPILAKLAERIYGEEFLEKMGLSRGESKRALSESLSDDDGDDLLIEVIPPFDSDIEPFEAPTSSPAQPENSGMSKFGLGISLAILTAGVANLFGLLSFLGNNCTGGGCPVDGHTRMNWASLGQLGDGWGWSPPVLEGSIGIPDMTVIGIGIIALLWTYMKR</sequence>
<keyword evidence="1" id="KW-0472">Membrane</keyword>
<evidence type="ECO:0000313" key="2">
    <source>
        <dbReference type="EMBL" id="AIE95368.1"/>
    </source>
</evidence>
<dbReference type="AlphaFoldDB" id="A0A075FVI5"/>
<reference evidence="2" key="1">
    <citation type="journal article" date="2014" name="Genome Biol. Evol.">
        <title>Pangenome evidence for extensive interdomain horizontal transfer affecting lineage core and shell genes in uncultured planktonic thaumarchaeota and euryarchaeota.</title>
        <authorList>
            <person name="Deschamps P."/>
            <person name="Zivanovic Y."/>
            <person name="Moreira D."/>
            <person name="Rodriguez-Valera F."/>
            <person name="Lopez-Garcia P."/>
        </authorList>
    </citation>
    <scope>NUCLEOTIDE SEQUENCE</scope>
</reference>
<evidence type="ECO:0000256" key="1">
    <source>
        <dbReference type="SAM" id="Phobius"/>
    </source>
</evidence>
<name>A0A075FVI5_9EURY</name>
<organism evidence="2">
    <name type="scientific">uncultured marine group II/III euryarchaeote AD1000_65_C10</name>
    <dbReference type="NCBI Taxonomy" id="1457794"/>
    <lineage>
        <taxon>Archaea</taxon>
        <taxon>Methanobacteriati</taxon>
        <taxon>Methanobacteriota</taxon>
        <taxon>environmental samples</taxon>
    </lineage>
</organism>
<keyword evidence="1" id="KW-1133">Transmembrane helix</keyword>
<protein>
    <submittedName>
        <fullName evidence="2">Uncharacterized protein</fullName>
    </submittedName>
</protein>
<dbReference type="EMBL" id="KF900449">
    <property type="protein sequence ID" value="AIE95368.1"/>
    <property type="molecule type" value="Genomic_DNA"/>
</dbReference>
<feature type="transmembrane region" description="Helical" evidence="1">
    <location>
        <begin position="162"/>
        <end position="182"/>
    </location>
</feature>
<feature type="transmembrane region" description="Helical" evidence="1">
    <location>
        <begin position="99"/>
        <end position="122"/>
    </location>
</feature>
<accession>A0A075FVI5</accession>